<keyword evidence="2" id="KW-0378">Hydrolase</keyword>
<evidence type="ECO:0000256" key="1">
    <source>
        <dbReference type="SAM" id="MobiDB-lite"/>
    </source>
</evidence>
<keyword evidence="2" id="KW-0547">Nucleotide-binding</keyword>
<protein>
    <submittedName>
        <fullName evidence="2">ATP-dependent DNA helicase</fullName>
    </submittedName>
</protein>
<keyword evidence="3" id="KW-1185">Reference proteome</keyword>
<feature type="region of interest" description="Disordered" evidence="1">
    <location>
        <begin position="1"/>
        <end position="23"/>
    </location>
</feature>
<evidence type="ECO:0000313" key="3">
    <source>
        <dbReference type="Proteomes" id="UP000760545"/>
    </source>
</evidence>
<gene>
    <name evidence="2" type="ORF">HC176_17240</name>
</gene>
<accession>A0ABX1DFY8</accession>
<dbReference type="GO" id="GO:0004386">
    <property type="term" value="F:helicase activity"/>
    <property type="evidence" value="ECO:0007669"/>
    <property type="project" value="UniProtKB-KW"/>
</dbReference>
<dbReference type="Proteomes" id="UP000760545">
    <property type="component" value="Unassembled WGS sequence"/>
</dbReference>
<organism evidence="2 3">
    <name type="scientific">Tamlana crocina</name>
    <dbReference type="NCBI Taxonomy" id="393006"/>
    <lineage>
        <taxon>Bacteria</taxon>
        <taxon>Pseudomonadati</taxon>
        <taxon>Bacteroidota</taxon>
        <taxon>Flavobacteriia</taxon>
        <taxon>Flavobacteriales</taxon>
        <taxon>Flavobacteriaceae</taxon>
        <taxon>Tamlana</taxon>
    </lineage>
</organism>
<keyword evidence="2" id="KW-0347">Helicase</keyword>
<comment type="caution">
    <text evidence="2">The sequence shown here is derived from an EMBL/GenBank/DDBJ whole genome shotgun (WGS) entry which is preliminary data.</text>
</comment>
<dbReference type="Pfam" id="PF21196">
    <property type="entry name" value="PcrA_UvrD_tudor"/>
    <property type="match status" value="1"/>
</dbReference>
<sequence length="99" mass="10745">SKFRQTKPVNGTPPPSHKPTDEELQKLRKLRPVSSPAASAAPGPAVKLDVGDEVEHLRFGKGKVLNIEGVGQDKKAEIHFENGGLKKLLLKFAKLKVLS</sequence>
<proteinExistence type="predicted"/>
<reference evidence="2 3" key="1">
    <citation type="submission" date="2020-03" db="EMBL/GenBank/DDBJ databases">
        <title>Tamlana sp. nov, isolated from XXX.</title>
        <authorList>
            <person name="Cao W.R."/>
        </authorList>
    </citation>
    <scope>NUCLEOTIDE SEQUENCE [LARGE SCALE GENOMIC DNA]</scope>
    <source>
        <strain evidence="2 3">HST1-43</strain>
    </source>
</reference>
<evidence type="ECO:0000313" key="2">
    <source>
        <dbReference type="EMBL" id="NJX17220.1"/>
    </source>
</evidence>
<keyword evidence="2" id="KW-0067">ATP-binding</keyword>
<name>A0ABX1DFY8_9FLAO</name>
<feature type="non-terminal residue" evidence="2">
    <location>
        <position position="1"/>
    </location>
</feature>
<dbReference type="EMBL" id="JAAVJS010000383">
    <property type="protein sequence ID" value="NJX17220.1"/>
    <property type="molecule type" value="Genomic_DNA"/>
</dbReference>